<dbReference type="Proteomes" id="UP000077202">
    <property type="component" value="Unassembled WGS sequence"/>
</dbReference>
<evidence type="ECO:0000256" key="3">
    <source>
        <dbReference type="SAM" id="MobiDB-lite"/>
    </source>
</evidence>
<evidence type="ECO:0000313" key="6">
    <source>
        <dbReference type="Proteomes" id="UP000077202"/>
    </source>
</evidence>
<evidence type="ECO:0000259" key="4">
    <source>
        <dbReference type="Pfam" id="PF08585"/>
    </source>
</evidence>
<feature type="region of interest" description="Disordered" evidence="3">
    <location>
        <begin position="426"/>
        <end position="460"/>
    </location>
</feature>
<evidence type="ECO:0000256" key="2">
    <source>
        <dbReference type="ARBA" id="ARBA00023242"/>
    </source>
</evidence>
<name>A0A176WIJ2_MARPO</name>
<dbReference type="GO" id="GO:0005634">
    <property type="term" value="C:nucleus"/>
    <property type="evidence" value="ECO:0007669"/>
    <property type="project" value="UniProtKB-SubCell"/>
</dbReference>
<evidence type="ECO:0000256" key="1">
    <source>
        <dbReference type="ARBA" id="ARBA00004123"/>
    </source>
</evidence>
<dbReference type="SMART" id="SM01161">
    <property type="entry name" value="DUF1767"/>
    <property type="match status" value="1"/>
</dbReference>
<feature type="compositionally biased region" description="Basic and acidic residues" evidence="3">
    <location>
        <begin position="380"/>
        <end position="392"/>
    </location>
</feature>
<keyword evidence="6" id="KW-1185">Reference proteome</keyword>
<dbReference type="Gene3D" id="2.40.50.770">
    <property type="entry name" value="RecQ-mediated genome instability protein Rmi1, C-terminal domain"/>
    <property type="match status" value="1"/>
</dbReference>
<protein>
    <recommendedName>
        <fullName evidence="4">RecQ mediated genome instability protein 1 OB-fold domain-containing protein</fullName>
    </recommendedName>
</protein>
<gene>
    <name evidence="5" type="ORF">AXG93_673s1240</name>
</gene>
<organism evidence="5 6">
    <name type="scientific">Marchantia polymorpha subsp. ruderalis</name>
    <dbReference type="NCBI Taxonomy" id="1480154"/>
    <lineage>
        <taxon>Eukaryota</taxon>
        <taxon>Viridiplantae</taxon>
        <taxon>Streptophyta</taxon>
        <taxon>Embryophyta</taxon>
        <taxon>Marchantiophyta</taxon>
        <taxon>Marchantiopsida</taxon>
        <taxon>Marchantiidae</taxon>
        <taxon>Marchantiales</taxon>
        <taxon>Marchantiaceae</taxon>
        <taxon>Marchantia</taxon>
    </lineage>
</organism>
<dbReference type="InterPro" id="IPR042470">
    <property type="entry name" value="RMI1_N_C_sf"/>
</dbReference>
<evidence type="ECO:0000313" key="5">
    <source>
        <dbReference type="EMBL" id="OAE32947.1"/>
    </source>
</evidence>
<comment type="caution">
    <text evidence="5">The sequence shown here is derived from an EMBL/GenBank/DDBJ whole genome shotgun (WGS) entry which is preliminary data.</text>
</comment>
<accession>A0A176WIJ2</accession>
<feature type="compositionally biased region" description="Low complexity" evidence="3">
    <location>
        <begin position="296"/>
        <end position="309"/>
    </location>
</feature>
<comment type="subcellular location">
    <subcellularLocation>
        <location evidence="1">Nucleus</location>
    </subcellularLocation>
</comment>
<feature type="domain" description="RecQ mediated genome instability protein 1 OB-fold" evidence="4">
    <location>
        <begin position="64"/>
        <end position="165"/>
    </location>
</feature>
<dbReference type="PANTHER" id="PTHR13681">
    <property type="entry name" value="SURVIVAL OF MOTOR NEURON-RELATED-SPLICING FACTOR 30-RELATED"/>
    <property type="match status" value="1"/>
</dbReference>
<dbReference type="EMBL" id="LVLJ01000698">
    <property type="protein sequence ID" value="OAE32947.1"/>
    <property type="molecule type" value="Genomic_DNA"/>
</dbReference>
<dbReference type="Pfam" id="PF08585">
    <property type="entry name" value="RMI1_N_C"/>
    <property type="match status" value="1"/>
</dbReference>
<proteinExistence type="predicted"/>
<sequence>MESKLEREGWRLQPGVVQGIVERLQKEGVRDLETALRTELLDSDIKLTGAKCLPDAQSLLQIRKLEGFYVLQVLHINDISESSKSVHAGQSEHRLLRFRLSDGHSTVTAIEHSHVPSVSADLPPGTKVILGSPVSVHSGILLLEPKCIRVLGGHVQALYDAWEIDRKYSGLAREEASLRKTKAQDGTGPPPFRALQLGRAARATKALQAVQNNNNIRNAVGIGSPRGPASNVATNQFSTSRKEELAPLPAAAPVQISKEEARLASRPRPTIRPGAEPYRPRVGGSAAKDSPTGTKSSPSMESSPASPMSVFREASPQHEQHSVQSQPHEARPVSEGTGFPRVSSALQAAPFVGTAAMEPSISQRAATSLDPGLSATPTGRTEKEVKAEGDERSKAIQDVLDLGIEAVVPQNRQAAQKLLEKQIDTDWRRGRGRGGRGGFEERGRGGRRGGRRSDEDDSSVMTLDEWEARKSSVNTATKVANISSRAGGSILTDEQLALQLQHQMDLEASQGYLGQGSTSKEADAAEQLRMSMFSFTGETRGEEDSRGRETKKVTYVTLLFPLPTLWTVGIEEQYNVES</sequence>
<keyword evidence="2" id="KW-0539">Nucleus</keyword>
<feature type="region of interest" description="Disordered" evidence="3">
    <location>
        <begin position="368"/>
        <end position="392"/>
    </location>
</feature>
<reference evidence="5" key="1">
    <citation type="submission" date="2016-03" db="EMBL/GenBank/DDBJ databases">
        <title>Mechanisms controlling the formation of the plant cell surface in tip-growing cells are functionally conserved among land plants.</title>
        <authorList>
            <person name="Honkanen S."/>
            <person name="Jones V.A."/>
            <person name="Morieri G."/>
            <person name="Champion C."/>
            <person name="Hetherington A.J."/>
            <person name="Kelly S."/>
            <person name="Saint-Marcoux D."/>
            <person name="Proust H."/>
            <person name="Prescott H."/>
            <person name="Dolan L."/>
        </authorList>
    </citation>
    <scope>NUCLEOTIDE SEQUENCE [LARGE SCALE GENOMIC DNA]</scope>
    <source>
        <tissue evidence="5">Whole gametophyte</tissue>
    </source>
</reference>
<dbReference type="InterPro" id="IPR013894">
    <property type="entry name" value="RMI1_OB"/>
</dbReference>
<dbReference type="PANTHER" id="PTHR13681:SF24">
    <property type="entry name" value="TUDOR DOMAIN-CONTAINING PROTEIN 3"/>
    <property type="match status" value="1"/>
</dbReference>
<dbReference type="AlphaFoldDB" id="A0A176WIJ2"/>
<feature type="region of interest" description="Disordered" evidence="3">
    <location>
        <begin position="218"/>
        <end position="340"/>
    </location>
</feature>